<dbReference type="PRINTS" id="PR00598">
    <property type="entry name" value="HTHMARR"/>
</dbReference>
<dbReference type="PROSITE" id="PS50995">
    <property type="entry name" value="HTH_MARR_2"/>
    <property type="match status" value="1"/>
</dbReference>
<keyword evidence="3" id="KW-1185">Reference proteome</keyword>
<dbReference type="Pfam" id="PF01047">
    <property type="entry name" value="MarR"/>
    <property type="match status" value="1"/>
</dbReference>
<dbReference type="SMART" id="SM00347">
    <property type="entry name" value="HTH_MARR"/>
    <property type="match status" value="1"/>
</dbReference>
<dbReference type="RefSeq" id="WP_379573790.1">
    <property type="nucleotide sequence ID" value="NZ_JBHUFV010000033.1"/>
</dbReference>
<gene>
    <name evidence="2" type="ORF">ACFSKW_20030</name>
</gene>
<dbReference type="InterPro" id="IPR039422">
    <property type="entry name" value="MarR/SlyA-like"/>
</dbReference>
<accession>A0ABW4SXS2</accession>
<evidence type="ECO:0000313" key="3">
    <source>
        <dbReference type="Proteomes" id="UP001597368"/>
    </source>
</evidence>
<dbReference type="PANTHER" id="PTHR33164">
    <property type="entry name" value="TRANSCRIPTIONAL REGULATOR, MARR FAMILY"/>
    <property type="match status" value="1"/>
</dbReference>
<reference evidence="3" key="1">
    <citation type="journal article" date="2019" name="Int. J. Syst. Evol. Microbiol.">
        <title>The Global Catalogue of Microorganisms (GCM) 10K type strain sequencing project: providing services to taxonomists for standard genome sequencing and annotation.</title>
        <authorList>
            <consortium name="The Broad Institute Genomics Platform"/>
            <consortium name="The Broad Institute Genome Sequencing Center for Infectious Disease"/>
            <person name="Wu L."/>
            <person name="Ma J."/>
        </authorList>
    </citation>
    <scope>NUCLEOTIDE SEQUENCE [LARGE SCALE GENOMIC DNA]</scope>
    <source>
        <strain evidence="3">ICMP 6774ER</strain>
    </source>
</reference>
<dbReference type="Gene3D" id="1.10.10.10">
    <property type="entry name" value="Winged helix-like DNA-binding domain superfamily/Winged helix DNA-binding domain"/>
    <property type="match status" value="1"/>
</dbReference>
<dbReference type="Proteomes" id="UP001597368">
    <property type="component" value="Unassembled WGS sequence"/>
</dbReference>
<proteinExistence type="predicted"/>
<evidence type="ECO:0000259" key="1">
    <source>
        <dbReference type="PROSITE" id="PS50995"/>
    </source>
</evidence>
<dbReference type="PANTHER" id="PTHR33164:SF43">
    <property type="entry name" value="HTH-TYPE TRANSCRIPTIONAL REPRESSOR YETL"/>
    <property type="match status" value="1"/>
</dbReference>
<dbReference type="SUPFAM" id="SSF46785">
    <property type="entry name" value="Winged helix' DNA-binding domain"/>
    <property type="match status" value="1"/>
</dbReference>
<dbReference type="EMBL" id="JBHUFV010000033">
    <property type="protein sequence ID" value="MFD1933754.1"/>
    <property type="molecule type" value="Genomic_DNA"/>
</dbReference>
<sequence>MDTASELLELVHRISRLSRHGYRHRLEPLGLSPSQARALRELIEAGRPLRMVRLAEALRIVPRSLTPVVDALEEAGLVRREIDPANRRSTLVVITPRGAEVYERSREARREVARDLFGVLSQEQRERLKELLSEVDRD</sequence>
<comment type="caution">
    <text evidence="2">The sequence shown here is derived from an EMBL/GenBank/DDBJ whole genome shotgun (WGS) entry which is preliminary data.</text>
</comment>
<name>A0ABW4SXS2_9ACTN</name>
<feature type="domain" description="HTH marR-type" evidence="1">
    <location>
        <begin position="4"/>
        <end position="137"/>
    </location>
</feature>
<dbReference type="InterPro" id="IPR036390">
    <property type="entry name" value="WH_DNA-bd_sf"/>
</dbReference>
<evidence type="ECO:0000313" key="2">
    <source>
        <dbReference type="EMBL" id="MFD1933754.1"/>
    </source>
</evidence>
<dbReference type="InterPro" id="IPR000835">
    <property type="entry name" value="HTH_MarR-typ"/>
</dbReference>
<organism evidence="2 3">
    <name type="scientific">Nonomuraea mangrovi</name>
    <dbReference type="NCBI Taxonomy" id="2316207"/>
    <lineage>
        <taxon>Bacteria</taxon>
        <taxon>Bacillati</taxon>
        <taxon>Actinomycetota</taxon>
        <taxon>Actinomycetes</taxon>
        <taxon>Streptosporangiales</taxon>
        <taxon>Streptosporangiaceae</taxon>
        <taxon>Nonomuraea</taxon>
    </lineage>
</organism>
<protein>
    <submittedName>
        <fullName evidence="2">MarR family winged helix-turn-helix transcriptional regulator</fullName>
    </submittedName>
</protein>
<dbReference type="InterPro" id="IPR036388">
    <property type="entry name" value="WH-like_DNA-bd_sf"/>
</dbReference>